<dbReference type="PANTHER" id="PTHR23131:SF4">
    <property type="entry name" value="METALLO-BETA-LACTAMASE SUPERFAMILY POTEIN"/>
    <property type="match status" value="1"/>
</dbReference>
<feature type="domain" description="Metallo-beta-lactamase" evidence="1">
    <location>
        <begin position="29"/>
        <end position="243"/>
    </location>
</feature>
<reference evidence="3" key="1">
    <citation type="submission" date="2016-10" db="EMBL/GenBank/DDBJ databases">
        <authorList>
            <person name="Varghese N."/>
            <person name="Submissions S."/>
        </authorList>
    </citation>
    <scope>NUCLEOTIDE SEQUENCE [LARGE SCALE GENOMIC DNA]</scope>
    <source>
        <strain evidence="3">CGMCC 1.12397</strain>
    </source>
</reference>
<dbReference type="SUPFAM" id="SSF56281">
    <property type="entry name" value="Metallo-hydrolase/oxidoreductase"/>
    <property type="match status" value="1"/>
</dbReference>
<dbReference type="PANTHER" id="PTHR23131">
    <property type="entry name" value="ENDORIBONUCLEASE LACTB2"/>
    <property type="match status" value="1"/>
</dbReference>
<evidence type="ECO:0000259" key="1">
    <source>
        <dbReference type="SMART" id="SM00849"/>
    </source>
</evidence>
<protein>
    <submittedName>
        <fullName evidence="2">Glyoxylase, beta-lactamase superfamily II</fullName>
    </submittedName>
</protein>
<gene>
    <name evidence="2" type="ORF">SAMN05216278_2000</name>
</gene>
<accession>A0A1H1BX26</accession>
<dbReference type="Pfam" id="PF00753">
    <property type="entry name" value="Lactamase_B"/>
    <property type="match status" value="1"/>
</dbReference>
<proteinExistence type="predicted"/>
<dbReference type="InterPro" id="IPR050662">
    <property type="entry name" value="Sec-metab_biosynth-thioest"/>
</dbReference>
<evidence type="ECO:0000313" key="3">
    <source>
        <dbReference type="Proteomes" id="UP000199289"/>
    </source>
</evidence>
<organism evidence="2 3">
    <name type="scientific">Halopelagius longus</name>
    <dbReference type="NCBI Taxonomy" id="1236180"/>
    <lineage>
        <taxon>Archaea</taxon>
        <taxon>Methanobacteriati</taxon>
        <taxon>Methanobacteriota</taxon>
        <taxon>Stenosarchaea group</taxon>
        <taxon>Halobacteria</taxon>
        <taxon>Halobacteriales</taxon>
        <taxon>Haloferacaceae</taxon>
    </lineage>
</organism>
<dbReference type="CDD" id="cd07725">
    <property type="entry name" value="TTHA1429-like_MBL-fold"/>
    <property type="match status" value="1"/>
</dbReference>
<dbReference type="EMBL" id="FNKQ01000002">
    <property type="protein sequence ID" value="SDQ56485.1"/>
    <property type="molecule type" value="Genomic_DNA"/>
</dbReference>
<evidence type="ECO:0000313" key="2">
    <source>
        <dbReference type="EMBL" id="SDQ56485.1"/>
    </source>
</evidence>
<dbReference type="Gene3D" id="3.60.15.10">
    <property type="entry name" value="Ribonuclease Z/Hydroxyacylglutathione hydrolase-like"/>
    <property type="match status" value="1"/>
</dbReference>
<sequence length="341" mass="37553">MKTLMESLRVRRDMDLHRIRLGNAVFEGRNNAYLLRGDRTTLVDPGASLDSVRDDLHAGLAAAGVEAADVDQILLTHWHADHAGLAGELAAESGATVRAHEADAPRIAGDEDALAAERERRERRFDEWGLPAEKRAELVAFLDRHDDLQGEAVEVETLSDGDRVVAGDAELEVVHLPGHAAGLVGFAAETDDGEEAFVGDAILPKYTPNVGGADLAVDAPLERYVESLVRLMDRNLDRAWPGHRDPIEDPTARARTILEHHRDRTERVVSVLRERGTADPWTVSADLFGELEEIHILHGPGEAFAHLDHLVRRGVAERTGEEYRLSESDPNVADLFPNTKY</sequence>
<dbReference type="SMART" id="SM00849">
    <property type="entry name" value="Lactamase_B"/>
    <property type="match status" value="1"/>
</dbReference>
<dbReference type="Proteomes" id="UP000199289">
    <property type="component" value="Unassembled WGS sequence"/>
</dbReference>
<dbReference type="AlphaFoldDB" id="A0A1H1BX26"/>
<name>A0A1H1BX26_9EURY</name>
<dbReference type="InterPro" id="IPR036866">
    <property type="entry name" value="RibonucZ/Hydroxyglut_hydro"/>
</dbReference>
<dbReference type="InterPro" id="IPR001279">
    <property type="entry name" value="Metallo-B-lactamas"/>
</dbReference>